<evidence type="ECO:0000256" key="5">
    <source>
        <dbReference type="ARBA" id="ARBA00022801"/>
    </source>
</evidence>
<comment type="function">
    <text evidence="10">RNA helicase.</text>
</comment>
<dbReference type="Gene3D" id="3.40.50.300">
    <property type="entry name" value="P-loop containing nucleotide triphosphate hydrolases"/>
    <property type="match status" value="2"/>
</dbReference>
<sequence>MKYKKQQSDGGKHSSDLHRHLSTRDKKRRKDEEELAELAAKTSDPDEYSKNPDLNHFDHLPLSNRTRDGLVKANFVEMTEIQKSSLPLSLCGRDVLGAAKTGSGKTLAFVIPVLECLYRAKWSKFDGVGALIISPTRELALQIFEVLRKVGRFHTLSAGLLIGGKDLKAEQERVLRMNILVCTPGRLLQHMDQTPDFNCDNLQILVLDEADRIMDFGFEKTINAIVENVPKKRQTLLFSATQTKSVRDLARLSLKDPEFVAVHEKAVHATPQKLDQKYLVCELQHKLDILFSFIRSHQKAKIIVFLSSCKQVRYLHETFWKMRPGITLMCLHGKQRQPKRVAIFEDFCRKQYACLFATDIASRGLDFPAVDWVVQVDCPEDADTYIHRVGRTARYEAAGHALLFLLPSEEQGMVEVLKTKRVPIEKIRVNPTRVGAVSAELRAICSRDPEIKYLGQKACISYVRSVYLQKDKKIFDVYGLPLAEFAESLGLPGAPKIKFVEKSRKKNESRQLAALEASDESSDRKHNKDEGPDTSLLNENDDDDDGDDFLTLARCDHDTDDLPKPIEIPSKRRLHRLKEKEIKKRGSAQKFVFDEEGTAIPAYSLQSLEQFTSEKPIGDRQVEYVTNTSTQMQEADVTDKSVEKARLKERKKLKKLKEKEARRENSRGTVATLGSSPDDEEDEGDDLESDEVSIHGQHNRQDDEYEDEEDTAADASGWQSDDGLSSANENDDLDQEMLDVDLNEDGDEETIGSGNIGKSSKRLAVDGGGSFSSKHAGINGKKKRKLNVDDGDLEDVALRLLSSAK</sequence>
<dbReference type="GO" id="GO:0016787">
    <property type="term" value="F:hydrolase activity"/>
    <property type="evidence" value="ECO:0007669"/>
    <property type="project" value="UniProtKB-KW"/>
</dbReference>
<dbReference type="PROSITE" id="PS51192">
    <property type="entry name" value="HELICASE_ATP_BIND_1"/>
    <property type="match status" value="1"/>
</dbReference>
<dbReference type="STRING" id="286115.A0A507DS55"/>
<dbReference type="InterPro" id="IPR014014">
    <property type="entry name" value="RNA_helicase_DEAD_Q_motif"/>
</dbReference>
<dbReference type="PANTHER" id="PTHR24031">
    <property type="entry name" value="RNA HELICASE"/>
    <property type="match status" value="1"/>
</dbReference>
<comment type="similarity">
    <text evidence="10">Belongs to the DEAD box helicase family.</text>
</comment>
<evidence type="ECO:0000259" key="14">
    <source>
        <dbReference type="PROSITE" id="PS51195"/>
    </source>
</evidence>
<feature type="domain" description="Helicase C-terminal" evidence="13">
    <location>
        <begin position="273"/>
        <end position="435"/>
    </location>
</feature>
<evidence type="ECO:0000256" key="9">
    <source>
        <dbReference type="PROSITE-ProRule" id="PRU00552"/>
    </source>
</evidence>
<evidence type="ECO:0000256" key="4">
    <source>
        <dbReference type="ARBA" id="ARBA00022741"/>
    </source>
</evidence>
<reference evidence="17 18" key="1">
    <citation type="journal article" date="2019" name="Sci. Rep.">
        <title>Comparative genomics of chytrid fungi reveal insights into the obligate biotrophic and pathogenic lifestyle of Synchytrium endobioticum.</title>
        <authorList>
            <person name="van de Vossenberg B.T.L.H."/>
            <person name="Warris S."/>
            <person name="Nguyen H.D.T."/>
            <person name="van Gent-Pelzer M.P.E."/>
            <person name="Joly D.L."/>
            <person name="van de Geest H.C."/>
            <person name="Bonants P.J.M."/>
            <person name="Smith D.S."/>
            <person name="Levesque C.A."/>
            <person name="van der Lee T.A.J."/>
        </authorList>
    </citation>
    <scope>NUCLEOTIDE SEQUENCE [LARGE SCALE GENOMIC DNA]</scope>
    <source>
        <strain evidence="15 18">LEV6574</strain>
        <strain evidence="16 17">MB42</strain>
    </source>
</reference>
<dbReference type="CDD" id="cd18787">
    <property type="entry name" value="SF2_C_DEAD"/>
    <property type="match status" value="1"/>
</dbReference>
<evidence type="ECO:0000313" key="17">
    <source>
        <dbReference type="Proteomes" id="UP000317494"/>
    </source>
</evidence>
<dbReference type="GO" id="GO:0003724">
    <property type="term" value="F:RNA helicase activity"/>
    <property type="evidence" value="ECO:0007669"/>
    <property type="project" value="UniProtKB-EC"/>
</dbReference>
<keyword evidence="17" id="KW-1185">Reference proteome</keyword>
<dbReference type="Pfam" id="PF00270">
    <property type="entry name" value="DEAD"/>
    <property type="match status" value="1"/>
</dbReference>
<dbReference type="InterPro" id="IPR001650">
    <property type="entry name" value="Helicase_C-like"/>
</dbReference>
<feature type="compositionally biased region" description="Acidic residues" evidence="11">
    <location>
        <begin position="703"/>
        <end position="712"/>
    </location>
</feature>
<evidence type="ECO:0000256" key="11">
    <source>
        <dbReference type="SAM" id="MobiDB-lite"/>
    </source>
</evidence>
<evidence type="ECO:0000256" key="8">
    <source>
        <dbReference type="ARBA" id="ARBA00022884"/>
    </source>
</evidence>
<feature type="compositionally biased region" description="Acidic residues" evidence="11">
    <location>
        <begin position="677"/>
        <end position="691"/>
    </location>
</feature>
<accession>A0A507DS55</accession>
<evidence type="ECO:0000313" key="18">
    <source>
        <dbReference type="Proteomes" id="UP000320475"/>
    </source>
</evidence>
<dbReference type="SMART" id="SM01178">
    <property type="entry name" value="DUF4217"/>
    <property type="match status" value="1"/>
</dbReference>
<dbReference type="SMART" id="SM00487">
    <property type="entry name" value="DEXDc"/>
    <property type="match status" value="1"/>
</dbReference>
<dbReference type="CDD" id="cd17941">
    <property type="entry name" value="DEADc_DDX10"/>
    <property type="match status" value="1"/>
</dbReference>
<dbReference type="Proteomes" id="UP000317494">
    <property type="component" value="Unassembled WGS sequence"/>
</dbReference>
<protein>
    <recommendedName>
        <fullName evidence="10">ATP-dependent RNA helicase</fullName>
        <ecNumber evidence="10">3.6.4.13</ecNumber>
    </recommendedName>
</protein>
<dbReference type="PROSITE" id="PS51194">
    <property type="entry name" value="HELICASE_CTER"/>
    <property type="match status" value="1"/>
</dbReference>
<evidence type="ECO:0000256" key="10">
    <source>
        <dbReference type="RuleBase" id="RU365068"/>
    </source>
</evidence>
<feature type="compositionally biased region" description="Basic and acidic residues" evidence="11">
    <location>
        <begin position="1"/>
        <end position="24"/>
    </location>
</feature>
<feature type="domain" description="Helicase ATP-binding" evidence="12">
    <location>
        <begin position="86"/>
        <end position="260"/>
    </location>
</feature>
<feature type="compositionally biased region" description="Basic and acidic residues" evidence="11">
    <location>
        <begin position="43"/>
        <end position="59"/>
    </location>
</feature>
<dbReference type="InterPro" id="IPR011545">
    <property type="entry name" value="DEAD/DEAH_box_helicase_dom"/>
</dbReference>
<dbReference type="GO" id="GO:0005730">
    <property type="term" value="C:nucleolus"/>
    <property type="evidence" value="ECO:0007669"/>
    <property type="project" value="UniProtKB-SubCell"/>
</dbReference>
<keyword evidence="2" id="KW-0690">Ribosome biogenesis</keyword>
<dbReference type="InterPro" id="IPR027417">
    <property type="entry name" value="P-loop_NTPase"/>
</dbReference>
<dbReference type="EMBL" id="QEAN01000006">
    <property type="protein sequence ID" value="TPX54366.1"/>
    <property type="molecule type" value="Genomic_DNA"/>
</dbReference>
<feature type="region of interest" description="Disordered" evidence="11">
    <location>
        <begin position="614"/>
        <end position="787"/>
    </location>
</feature>
<feature type="region of interest" description="Disordered" evidence="11">
    <location>
        <begin position="1"/>
        <end position="59"/>
    </location>
</feature>
<dbReference type="GO" id="GO:0006364">
    <property type="term" value="P:rRNA processing"/>
    <property type="evidence" value="ECO:0007669"/>
    <property type="project" value="UniProtKB-KW"/>
</dbReference>
<dbReference type="Pfam" id="PF13959">
    <property type="entry name" value="CTE_SPB4"/>
    <property type="match status" value="1"/>
</dbReference>
<keyword evidence="3" id="KW-0698">rRNA processing</keyword>
<dbReference type="VEuPathDB" id="FungiDB:SeMB42_g00335"/>
<feature type="compositionally biased region" description="Polar residues" evidence="11">
    <location>
        <begin position="624"/>
        <end position="633"/>
    </location>
</feature>
<dbReference type="EC" id="3.6.4.13" evidence="10"/>
<evidence type="ECO:0000256" key="6">
    <source>
        <dbReference type="ARBA" id="ARBA00022806"/>
    </source>
</evidence>
<evidence type="ECO:0000256" key="3">
    <source>
        <dbReference type="ARBA" id="ARBA00022552"/>
    </source>
</evidence>
<dbReference type="GO" id="GO:0005524">
    <property type="term" value="F:ATP binding"/>
    <property type="evidence" value="ECO:0007669"/>
    <property type="project" value="UniProtKB-UniRule"/>
</dbReference>
<organism evidence="16 17">
    <name type="scientific">Synchytrium endobioticum</name>
    <dbReference type="NCBI Taxonomy" id="286115"/>
    <lineage>
        <taxon>Eukaryota</taxon>
        <taxon>Fungi</taxon>
        <taxon>Fungi incertae sedis</taxon>
        <taxon>Chytridiomycota</taxon>
        <taxon>Chytridiomycota incertae sedis</taxon>
        <taxon>Chytridiomycetes</taxon>
        <taxon>Synchytriales</taxon>
        <taxon>Synchytriaceae</taxon>
        <taxon>Synchytrium</taxon>
    </lineage>
</organism>
<keyword evidence="7 10" id="KW-0067">ATP-binding</keyword>
<feature type="compositionally biased region" description="Acidic residues" evidence="11">
    <location>
        <begin position="729"/>
        <end position="750"/>
    </location>
</feature>
<evidence type="ECO:0000256" key="2">
    <source>
        <dbReference type="ARBA" id="ARBA00022517"/>
    </source>
</evidence>
<name>A0A507DS55_9FUNG</name>
<feature type="compositionally biased region" description="Polar residues" evidence="11">
    <location>
        <begin position="717"/>
        <end position="728"/>
    </location>
</feature>
<dbReference type="AlphaFoldDB" id="A0A507DS55"/>
<dbReference type="OrthoDB" id="10259640at2759"/>
<comment type="subcellular location">
    <subcellularLocation>
        <location evidence="1">Nucleus</location>
        <location evidence="1">Nucleolus</location>
    </subcellularLocation>
</comment>
<comment type="domain">
    <text evidence="10">The Q motif is unique to and characteristic of the DEAD box family of RNA helicases and controls ATP binding and hydrolysis.</text>
</comment>
<feature type="domain" description="DEAD-box RNA helicase Q" evidence="14">
    <location>
        <begin position="55"/>
        <end position="83"/>
    </location>
</feature>
<proteinExistence type="inferred from homology"/>
<dbReference type="PROSITE" id="PS00039">
    <property type="entry name" value="DEAD_ATP_HELICASE"/>
    <property type="match status" value="1"/>
</dbReference>
<feature type="compositionally biased region" description="Basic residues" evidence="11">
    <location>
        <begin position="647"/>
        <end position="656"/>
    </location>
</feature>
<keyword evidence="5 10" id="KW-0378">Hydrolase</keyword>
<keyword evidence="8 10" id="KW-0694">RNA-binding</keyword>
<dbReference type="InterPro" id="IPR014001">
    <property type="entry name" value="Helicase_ATP-bd"/>
</dbReference>
<keyword evidence="4 10" id="KW-0547">Nucleotide-binding</keyword>
<feature type="short sequence motif" description="Q motif" evidence="9">
    <location>
        <begin position="55"/>
        <end position="83"/>
    </location>
</feature>
<feature type="region of interest" description="Disordered" evidence="11">
    <location>
        <begin position="510"/>
        <end position="551"/>
    </location>
</feature>
<keyword evidence="6 10" id="KW-0347">Helicase</keyword>
<evidence type="ECO:0000256" key="7">
    <source>
        <dbReference type="ARBA" id="ARBA00022840"/>
    </source>
</evidence>
<gene>
    <name evidence="15" type="ORF">SeLEV6574_g01869</name>
    <name evidence="16" type="ORF">SeMB42_g00335</name>
</gene>
<dbReference type="Proteomes" id="UP000320475">
    <property type="component" value="Unassembled WGS sequence"/>
</dbReference>
<dbReference type="SMART" id="SM00490">
    <property type="entry name" value="HELICc"/>
    <property type="match status" value="1"/>
</dbReference>
<comment type="caution">
    <text evidence="16">The sequence shown here is derived from an EMBL/GenBank/DDBJ whole genome shotgun (WGS) entry which is preliminary data.</text>
</comment>
<evidence type="ECO:0000313" key="16">
    <source>
        <dbReference type="EMBL" id="TPX54366.1"/>
    </source>
</evidence>
<dbReference type="SUPFAM" id="SSF52540">
    <property type="entry name" value="P-loop containing nucleoside triphosphate hydrolases"/>
    <property type="match status" value="1"/>
</dbReference>
<feature type="compositionally biased region" description="Acidic residues" evidence="11">
    <location>
        <begin position="539"/>
        <end position="548"/>
    </location>
</feature>
<evidence type="ECO:0000256" key="1">
    <source>
        <dbReference type="ARBA" id="ARBA00004604"/>
    </source>
</evidence>
<evidence type="ECO:0000259" key="12">
    <source>
        <dbReference type="PROSITE" id="PS51192"/>
    </source>
</evidence>
<dbReference type="InterPro" id="IPR025313">
    <property type="entry name" value="SPB4-like_CTE"/>
</dbReference>
<feature type="compositionally biased region" description="Basic and acidic residues" evidence="11">
    <location>
        <begin position="521"/>
        <end position="531"/>
    </location>
</feature>
<evidence type="ECO:0000259" key="13">
    <source>
        <dbReference type="PROSITE" id="PS51194"/>
    </source>
</evidence>
<feature type="compositionally biased region" description="Basic and acidic residues" evidence="11">
    <location>
        <begin position="637"/>
        <end position="646"/>
    </location>
</feature>
<dbReference type="Pfam" id="PF00271">
    <property type="entry name" value="Helicase_C"/>
    <property type="match status" value="1"/>
</dbReference>
<evidence type="ECO:0000313" key="15">
    <source>
        <dbReference type="EMBL" id="TPX48768.1"/>
    </source>
</evidence>
<comment type="catalytic activity">
    <reaction evidence="10">
        <text>ATP + H2O = ADP + phosphate + H(+)</text>
        <dbReference type="Rhea" id="RHEA:13065"/>
        <dbReference type="ChEBI" id="CHEBI:15377"/>
        <dbReference type="ChEBI" id="CHEBI:15378"/>
        <dbReference type="ChEBI" id="CHEBI:30616"/>
        <dbReference type="ChEBI" id="CHEBI:43474"/>
        <dbReference type="ChEBI" id="CHEBI:456216"/>
        <dbReference type="EC" id="3.6.4.13"/>
    </reaction>
</comment>
<dbReference type="EMBL" id="QEAM01000046">
    <property type="protein sequence ID" value="TPX48768.1"/>
    <property type="molecule type" value="Genomic_DNA"/>
</dbReference>
<feature type="compositionally biased region" description="Basic and acidic residues" evidence="11">
    <location>
        <begin position="657"/>
        <end position="666"/>
    </location>
</feature>
<dbReference type="GO" id="GO:0003723">
    <property type="term" value="F:RNA binding"/>
    <property type="evidence" value="ECO:0007669"/>
    <property type="project" value="UniProtKB-UniRule"/>
</dbReference>
<dbReference type="InterPro" id="IPR000629">
    <property type="entry name" value="RNA-helicase_DEAD-box_CS"/>
</dbReference>
<dbReference type="PROSITE" id="PS51195">
    <property type="entry name" value="Q_MOTIF"/>
    <property type="match status" value="1"/>
</dbReference>